<reference evidence="1 2" key="1">
    <citation type="submission" date="2019-06" db="EMBL/GenBank/DDBJ databases">
        <title>Draft genomes of female and male turbot (Scophthalmus maximus).</title>
        <authorList>
            <person name="Xu H."/>
            <person name="Xu X.-W."/>
            <person name="Shao C."/>
            <person name="Chen S."/>
        </authorList>
    </citation>
    <scope>NUCLEOTIDE SEQUENCE [LARGE SCALE GENOMIC DNA]</scope>
    <source>
        <strain evidence="1">Ysfricsl-2016a</strain>
        <tissue evidence="1">Blood</tissue>
    </source>
</reference>
<gene>
    <name evidence="1" type="ORF">F2P81_009105</name>
</gene>
<proteinExistence type="predicted"/>
<accession>A0A6A4T678</accession>
<dbReference type="EMBL" id="VEVO01000008">
    <property type="protein sequence ID" value="KAF0038621.1"/>
    <property type="molecule type" value="Genomic_DNA"/>
</dbReference>
<evidence type="ECO:0000313" key="1">
    <source>
        <dbReference type="EMBL" id="KAF0038621.1"/>
    </source>
</evidence>
<protein>
    <submittedName>
        <fullName evidence="1">Uncharacterized protein</fullName>
    </submittedName>
</protein>
<dbReference type="AlphaFoldDB" id="A0A6A4T678"/>
<dbReference type="Proteomes" id="UP000438429">
    <property type="component" value="Unassembled WGS sequence"/>
</dbReference>
<comment type="caution">
    <text evidence="1">The sequence shown here is derived from an EMBL/GenBank/DDBJ whole genome shotgun (WGS) entry which is preliminary data.</text>
</comment>
<name>A0A6A4T678_SCOMX</name>
<organism evidence="1 2">
    <name type="scientific">Scophthalmus maximus</name>
    <name type="common">Turbot</name>
    <name type="synonym">Psetta maxima</name>
    <dbReference type="NCBI Taxonomy" id="52904"/>
    <lineage>
        <taxon>Eukaryota</taxon>
        <taxon>Metazoa</taxon>
        <taxon>Chordata</taxon>
        <taxon>Craniata</taxon>
        <taxon>Vertebrata</taxon>
        <taxon>Euteleostomi</taxon>
        <taxon>Actinopterygii</taxon>
        <taxon>Neopterygii</taxon>
        <taxon>Teleostei</taxon>
        <taxon>Neoteleostei</taxon>
        <taxon>Acanthomorphata</taxon>
        <taxon>Carangaria</taxon>
        <taxon>Pleuronectiformes</taxon>
        <taxon>Pleuronectoidei</taxon>
        <taxon>Scophthalmidae</taxon>
        <taxon>Scophthalmus</taxon>
    </lineage>
</organism>
<evidence type="ECO:0000313" key="2">
    <source>
        <dbReference type="Proteomes" id="UP000438429"/>
    </source>
</evidence>
<sequence>MLRNEPYVLVFAFQKQFSEICECLDLNGTYKVDAEGISMYLYFRFVCAQFYYHKCYICAKQLKPRRHFLLVIKQISCLRGIQFSCCLLDAVQRSDTSQSWLWHALATHTVQHRADVHVQTNLLGKPNLVETTCPSLLCTVTDCSCCVYRGAVIAHTQSGTEHTDVDVLRCQRTCGTVRDVTVTVLETCAQNMYKQVHNDENTVHVSMDCLLLT</sequence>